<feature type="region of interest" description="Disordered" evidence="1">
    <location>
        <begin position="763"/>
        <end position="809"/>
    </location>
</feature>
<dbReference type="PRINTS" id="PR01217">
    <property type="entry name" value="PRICHEXTENSN"/>
</dbReference>
<feature type="compositionally biased region" description="Low complexity" evidence="1">
    <location>
        <begin position="159"/>
        <end position="168"/>
    </location>
</feature>
<dbReference type="PANTHER" id="PTHR13413:SF0">
    <property type="entry name" value="YLP MOTIF-CONTAINING PROTEIN 1"/>
    <property type="match status" value="1"/>
</dbReference>
<organism evidence="2 3">
    <name type="scientific">Oldenlandia corymbosa var. corymbosa</name>
    <dbReference type="NCBI Taxonomy" id="529605"/>
    <lineage>
        <taxon>Eukaryota</taxon>
        <taxon>Viridiplantae</taxon>
        <taxon>Streptophyta</taxon>
        <taxon>Embryophyta</taxon>
        <taxon>Tracheophyta</taxon>
        <taxon>Spermatophyta</taxon>
        <taxon>Magnoliopsida</taxon>
        <taxon>eudicotyledons</taxon>
        <taxon>Gunneridae</taxon>
        <taxon>Pentapetalae</taxon>
        <taxon>asterids</taxon>
        <taxon>lamiids</taxon>
        <taxon>Gentianales</taxon>
        <taxon>Rubiaceae</taxon>
        <taxon>Rubioideae</taxon>
        <taxon>Spermacoceae</taxon>
        <taxon>Hedyotis-Oldenlandia complex</taxon>
        <taxon>Oldenlandia</taxon>
    </lineage>
</organism>
<feature type="compositionally biased region" description="Pro residues" evidence="1">
    <location>
        <begin position="62"/>
        <end position="97"/>
    </location>
</feature>
<feature type="region of interest" description="Disordered" evidence="1">
    <location>
        <begin position="672"/>
        <end position="693"/>
    </location>
</feature>
<evidence type="ECO:0000256" key="1">
    <source>
        <dbReference type="SAM" id="MobiDB-lite"/>
    </source>
</evidence>
<dbReference type="EMBL" id="OX459124">
    <property type="protein sequence ID" value="CAI9112273.1"/>
    <property type="molecule type" value="Genomic_DNA"/>
</dbReference>
<feature type="compositionally biased region" description="Pro residues" evidence="1">
    <location>
        <begin position="11"/>
        <end position="29"/>
    </location>
</feature>
<dbReference type="AlphaFoldDB" id="A0AAV1E028"/>
<dbReference type="InterPro" id="IPR027417">
    <property type="entry name" value="P-loop_NTPase"/>
</dbReference>
<protein>
    <submittedName>
        <fullName evidence="2">OLC1v1012694C2</fullName>
    </submittedName>
</protein>
<feature type="compositionally biased region" description="Pro residues" evidence="1">
    <location>
        <begin position="319"/>
        <end position="333"/>
    </location>
</feature>
<dbReference type="Gene3D" id="3.40.50.300">
    <property type="entry name" value="P-loop containing nucleotide triphosphate hydrolases"/>
    <property type="match status" value="1"/>
</dbReference>
<feature type="compositionally biased region" description="Basic and acidic residues" evidence="1">
    <location>
        <begin position="790"/>
        <end position="809"/>
    </location>
</feature>
<proteinExistence type="predicted"/>
<feature type="region of interest" description="Disordered" evidence="1">
    <location>
        <begin position="635"/>
        <end position="654"/>
    </location>
</feature>
<dbReference type="FunFam" id="3.40.50.300:FF:000978">
    <property type="entry name" value="YLP motif-containing protein 1 isoform X3"/>
    <property type="match status" value="1"/>
</dbReference>
<feature type="region of interest" description="Disordered" evidence="1">
    <location>
        <begin position="1"/>
        <end position="32"/>
    </location>
</feature>
<reference evidence="2" key="1">
    <citation type="submission" date="2023-03" db="EMBL/GenBank/DDBJ databases">
        <authorList>
            <person name="Julca I."/>
        </authorList>
    </citation>
    <scope>NUCLEOTIDE SEQUENCE</scope>
</reference>
<dbReference type="SUPFAM" id="SSF52540">
    <property type="entry name" value="P-loop containing nucleoside triphosphate hydrolases"/>
    <property type="match status" value="1"/>
</dbReference>
<accession>A0AAV1E028</accession>
<feature type="compositionally biased region" description="Polar residues" evidence="1">
    <location>
        <begin position="778"/>
        <end position="789"/>
    </location>
</feature>
<feature type="region of interest" description="Disordered" evidence="1">
    <location>
        <begin position="158"/>
        <end position="178"/>
    </location>
</feature>
<dbReference type="Proteomes" id="UP001161247">
    <property type="component" value="Chromosome 7"/>
</dbReference>
<sequence length="825" mass="91468">MDPSWHHPHRPPSPLPPSFAPPPQPPPPANGTMCPVCSTFHFPFCPPPFPSTYPPNYYRYQVPPPQPLPPPPPPRPDQFYPRPPQHPPPPIPSPAPYDPFVDPLRGAPQPEAQRPFIDSQRPPWSSNNGFNRDPHGSFYANNEKNYGNVGAKRMRFDDSGFSSSPSGRYANEHSINSSADDERRLKLIRDHGGVKSGEFDRNSGDKRSFDEFRDAGIKPPLNTEFDGRRNFVVQESSAQNIEDGKFVQYGELRGNQFDHRFHQSNVHEHSRNSLNSVGLPMENSEAMRLNQRSVSGYPNDQRSGFGRELHSPGSGLPYQQPPLPLSPPPPLPVESPGHYQSQPVFLSSPTVSSGSLFPVLPNSSAAVASSYPSVPGYDFNKGRILASSGYVTQELRASQEAAGKAYFAGMEVAPSCLSPAKPQNIDASHIIKYPHRASRPDRIVVILRGLPGSGKSHMAKMLRDLEVENGGSVPRIHSIDDYFMTEVEKVQESEAPKTSGTVRGKKAVTKKVMEYCYEPEMEEAYRSSMLKAFKKTLDDGGFNFVIVDDRNLRVADFAQFWATAKRAGYEVYLLEAAYKDPAGCAARNVHGFILDDIRKMADLWEEAPSLYLKLDIKSLLRGDCLEENGIQEVDMDMEDEDHVGGHSSTSESTRKKLGVLQGGLVSDGSLEEDEKFQAEADHPPEEVKELGKSKWSNDLDEEDIHKHELSSKLTPVPGLLLKSCNKEGKSVRWSDEVGNSGFSIAAAKNLHVASLVIGPGAGYNMKSNPLSDKEKKITSSQSSGVSRKQNVFEERLRAERESERESFKAVFDKRRQRISGISGDD</sequence>
<evidence type="ECO:0000313" key="3">
    <source>
        <dbReference type="Proteomes" id="UP001161247"/>
    </source>
</evidence>
<dbReference type="PANTHER" id="PTHR13413">
    <property type="entry name" value="YLP MOTIF CONTAINING PROTEIN NUCLEAR PROTEIN ZAP"/>
    <property type="match status" value="1"/>
</dbReference>
<dbReference type="GO" id="GO:0005634">
    <property type="term" value="C:nucleus"/>
    <property type="evidence" value="ECO:0007669"/>
    <property type="project" value="InterPro"/>
</dbReference>
<keyword evidence="3" id="KW-1185">Reference proteome</keyword>
<evidence type="ECO:0000313" key="2">
    <source>
        <dbReference type="EMBL" id="CAI9112273.1"/>
    </source>
</evidence>
<gene>
    <name evidence="2" type="ORF">OLC1_LOCUS19502</name>
</gene>
<dbReference type="GO" id="GO:0032204">
    <property type="term" value="P:regulation of telomere maintenance"/>
    <property type="evidence" value="ECO:0007669"/>
    <property type="project" value="TreeGrafter"/>
</dbReference>
<feature type="compositionally biased region" description="Basic residues" evidence="1">
    <location>
        <begin position="1"/>
        <end position="10"/>
    </location>
</feature>
<feature type="region of interest" description="Disordered" evidence="1">
    <location>
        <begin position="56"/>
        <end position="139"/>
    </location>
</feature>
<feature type="compositionally biased region" description="Basic and acidic residues" evidence="1">
    <location>
        <begin position="675"/>
        <end position="693"/>
    </location>
</feature>
<dbReference type="InterPro" id="IPR026314">
    <property type="entry name" value="YLP_motif_con_p1"/>
</dbReference>
<feature type="region of interest" description="Disordered" evidence="1">
    <location>
        <begin position="294"/>
        <end position="338"/>
    </location>
</feature>
<name>A0AAV1E028_OLDCO</name>